<comment type="caution">
    <text evidence="1">The sequence shown here is derived from an EMBL/GenBank/DDBJ whole genome shotgun (WGS) entry which is preliminary data.</text>
</comment>
<dbReference type="OrthoDB" id="9812389at2"/>
<proteinExistence type="predicted"/>
<accession>A0A5R8KF19</accession>
<keyword evidence="2" id="KW-1185">Reference proteome</keyword>
<reference evidence="1 2" key="1">
    <citation type="submission" date="2019-05" db="EMBL/GenBank/DDBJ databases">
        <title>Verrucobacter flavum gen. nov., sp. nov. a new member of the family Verrucomicrobiaceae.</title>
        <authorList>
            <person name="Szuroczki S."/>
            <person name="Abbaszade G."/>
            <person name="Szabo A."/>
            <person name="Felfoldi T."/>
            <person name="Schumann P."/>
            <person name="Boka K."/>
            <person name="Keki Z."/>
            <person name="Toumi M."/>
            <person name="Toth E."/>
        </authorList>
    </citation>
    <scope>NUCLEOTIDE SEQUENCE [LARGE SCALE GENOMIC DNA]</scope>
    <source>
        <strain evidence="1 2">MG-N-17</strain>
    </source>
</reference>
<dbReference type="RefSeq" id="WP_138086358.1">
    <property type="nucleotide sequence ID" value="NZ_VAUV01000007.1"/>
</dbReference>
<evidence type="ECO:0000313" key="1">
    <source>
        <dbReference type="EMBL" id="TLD70888.1"/>
    </source>
</evidence>
<evidence type="ECO:0000313" key="2">
    <source>
        <dbReference type="Proteomes" id="UP000306196"/>
    </source>
</evidence>
<dbReference type="Proteomes" id="UP000306196">
    <property type="component" value="Unassembled WGS sequence"/>
</dbReference>
<dbReference type="AlphaFoldDB" id="A0A5R8KF19"/>
<dbReference type="EMBL" id="VAUV01000007">
    <property type="protein sequence ID" value="TLD70888.1"/>
    <property type="molecule type" value="Genomic_DNA"/>
</dbReference>
<organism evidence="1 2">
    <name type="scientific">Phragmitibacter flavus</name>
    <dbReference type="NCBI Taxonomy" id="2576071"/>
    <lineage>
        <taxon>Bacteria</taxon>
        <taxon>Pseudomonadati</taxon>
        <taxon>Verrucomicrobiota</taxon>
        <taxon>Verrucomicrobiia</taxon>
        <taxon>Verrucomicrobiales</taxon>
        <taxon>Verrucomicrobiaceae</taxon>
        <taxon>Phragmitibacter</taxon>
    </lineage>
</organism>
<sequence>MTEAKVKVLVIGQDNHFAGLEGVQVDHVLTRKTYTPDAEAIIDTSTYCSASTACLRFFRGHYHLALLPAIDLTWPHNFSPMQKRLRAVFRSLVSLPFSRFLTKLLIPGSTHIAVIDRYDATDIHEQSAQFFHANSYWKVNPATANASYRGKPVQFLPLWVFEPPSGWSTVNWEDRDIDLFFASSINAPPRERGLQFIKNLAQSHPELRLHIADKPLSADAFHEHMSRSRMVLSTEGVGFHCFRHYQTMLHEAVPLVNHNDQVQTNLIDGENSLRYHENQNDFNRVVLSALQDLPRLATVARQARLFAQQHHTPNGIARRILAHASLQPTAPSNE</sequence>
<name>A0A5R8KF19_9BACT</name>
<evidence type="ECO:0008006" key="3">
    <source>
        <dbReference type="Google" id="ProtNLM"/>
    </source>
</evidence>
<protein>
    <recommendedName>
        <fullName evidence="3">Glycosyltransferase family 1 protein</fullName>
    </recommendedName>
</protein>
<gene>
    <name evidence="1" type="ORF">FEM03_11325</name>
</gene>